<dbReference type="InterPro" id="IPR002912">
    <property type="entry name" value="ACT_dom"/>
</dbReference>
<reference evidence="10 11" key="1">
    <citation type="submission" date="2006-10" db="EMBL/GenBank/DDBJ databases">
        <title>Complete sequence of Methanosaeta thermophila PT.</title>
        <authorList>
            <consortium name="US DOE Joint Genome Institute"/>
            <person name="Copeland A."/>
            <person name="Lucas S."/>
            <person name="Lapidus A."/>
            <person name="Barry K."/>
            <person name="Detter J.C."/>
            <person name="Glavina del Rio T."/>
            <person name="Hammon N."/>
            <person name="Israni S."/>
            <person name="Pitluck S."/>
            <person name="Chain P."/>
            <person name="Malfatti S."/>
            <person name="Shin M."/>
            <person name="Vergez L."/>
            <person name="Schmutz J."/>
            <person name="Larimer F."/>
            <person name="Land M."/>
            <person name="Hauser L."/>
            <person name="Kyrpides N."/>
            <person name="Kim E."/>
            <person name="Smith K.S."/>
            <person name="Ingram-Smith C."/>
            <person name="Richardson P."/>
        </authorList>
    </citation>
    <scope>NUCLEOTIDE SEQUENCE [LARGE SCALE GENOMIC DNA]</scope>
    <source>
        <strain evidence="11">DSM 6194 / JCM 14653 / NBRC 101360 / PT</strain>
    </source>
</reference>
<dbReference type="CDD" id="cd13633">
    <property type="entry name" value="PBP2_Sa-PDT_like"/>
    <property type="match status" value="1"/>
</dbReference>
<evidence type="ECO:0000256" key="1">
    <source>
        <dbReference type="ARBA" id="ARBA00004741"/>
    </source>
</evidence>
<comment type="pathway">
    <text evidence="1">Amino-acid biosynthesis; L-phenylalanine biosynthesis; phenylpyruvate from prephenate: step 1/1.</text>
</comment>
<dbReference type="InterPro" id="IPR045865">
    <property type="entry name" value="ACT-like_dom_sf"/>
</dbReference>
<keyword evidence="3" id="KW-0028">Amino-acid biosynthesis</keyword>
<evidence type="ECO:0000256" key="5">
    <source>
        <dbReference type="ARBA" id="ARBA00023222"/>
    </source>
</evidence>
<evidence type="ECO:0000259" key="8">
    <source>
        <dbReference type="PROSITE" id="PS51171"/>
    </source>
</evidence>
<dbReference type="AlphaFoldDB" id="A0B7Q1"/>
<accession>A0B7Q1</accession>
<evidence type="ECO:0000256" key="6">
    <source>
        <dbReference type="ARBA" id="ARBA00023239"/>
    </source>
</evidence>
<dbReference type="Pfam" id="PF01842">
    <property type="entry name" value="ACT"/>
    <property type="match status" value="1"/>
</dbReference>
<proteinExistence type="predicted"/>
<dbReference type="EC" id="4.2.1.51" evidence="2"/>
<dbReference type="Proteomes" id="UP000000674">
    <property type="component" value="Chromosome"/>
</dbReference>
<dbReference type="FunFam" id="3.40.190.10:FF:000034">
    <property type="entry name" value="Chorismate mutase/prephenate dehydratase"/>
    <property type="match status" value="1"/>
</dbReference>
<dbReference type="GO" id="GO:0009094">
    <property type="term" value="P:L-phenylalanine biosynthetic process"/>
    <property type="evidence" value="ECO:0007669"/>
    <property type="project" value="UniProtKB-KW"/>
</dbReference>
<sequence>MRIGVLGPRGSYSEMAASRRFPDAELVYFDDIEDVFDAVESHKADAGVVPLENSLEGSVALTLDLLLSRSLFICGEVVIPIRHCLLGRGDPDSVRIILSHPQALAQCRQYIRRRYPGVEMRTTGSTSHAARLAQEFPEMAAIANLEAAKTYGLRVLDRDIQDSKNNMTRFVVLSREMSKRTGNDKTSIVVYLEKDRPGALFAILREFAVRNINLTRIESRPSRKELGDYYFFIDLEGHVEDDAVREALDGIEKAANMVRVLGSYPKDNTPSE</sequence>
<evidence type="ECO:0000313" key="11">
    <source>
        <dbReference type="Proteomes" id="UP000000674"/>
    </source>
</evidence>
<evidence type="ECO:0000256" key="3">
    <source>
        <dbReference type="ARBA" id="ARBA00022605"/>
    </source>
</evidence>
<dbReference type="HOGENOM" id="CLU_035008_0_2_2"/>
<keyword evidence="4" id="KW-0057">Aromatic amino acid biosynthesis</keyword>
<comment type="catalytic activity">
    <reaction evidence="7">
        <text>prephenate + H(+) = 3-phenylpyruvate + CO2 + H2O</text>
        <dbReference type="Rhea" id="RHEA:21648"/>
        <dbReference type="ChEBI" id="CHEBI:15377"/>
        <dbReference type="ChEBI" id="CHEBI:15378"/>
        <dbReference type="ChEBI" id="CHEBI:16526"/>
        <dbReference type="ChEBI" id="CHEBI:18005"/>
        <dbReference type="ChEBI" id="CHEBI:29934"/>
        <dbReference type="EC" id="4.2.1.51"/>
    </reaction>
</comment>
<dbReference type="Pfam" id="PF00800">
    <property type="entry name" value="PDT"/>
    <property type="match status" value="1"/>
</dbReference>
<dbReference type="NCBIfam" id="NF008865">
    <property type="entry name" value="PRK11898.1"/>
    <property type="match status" value="1"/>
</dbReference>
<protein>
    <recommendedName>
        <fullName evidence="2">prephenate dehydratase</fullName>
        <ecNumber evidence="2">4.2.1.51</ecNumber>
    </recommendedName>
</protein>
<organism evidence="10 11">
    <name type="scientific">Methanothrix thermoacetophila (strain DSM 6194 / JCM 14653 / NBRC 101360 / PT)</name>
    <name type="common">Methanosaeta thermophila</name>
    <dbReference type="NCBI Taxonomy" id="349307"/>
    <lineage>
        <taxon>Archaea</taxon>
        <taxon>Methanobacteriati</taxon>
        <taxon>Methanobacteriota</taxon>
        <taxon>Stenosarchaea group</taxon>
        <taxon>Methanomicrobia</taxon>
        <taxon>Methanotrichales</taxon>
        <taxon>Methanotrichaceae</taxon>
        <taxon>Methanothrix</taxon>
    </lineage>
</organism>
<keyword evidence="11" id="KW-1185">Reference proteome</keyword>
<dbReference type="PROSITE" id="PS51671">
    <property type="entry name" value="ACT"/>
    <property type="match status" value="1"/>
</dbReference>
<dbReference type="RefSeq" id="WP_011696120.1">
    <property type="nucleotide sequence ID" value="NC_008553.1"/>
</dbReference>
<keyword evidence="5" id="KW-0584">Phenylalanine biosynthesis</keyword>
<dbReference type="STRING" id="349307.Mthe_0937"/>
<dbReference type="InterPro" id="IPR018528">
    <property type="entry name" value="Preph_deHydtase_CS"/>
</dbReference>
<dbReference type="Gene3D" id="3.40.190.10">
    <property type="entry name" value="Periplasmic binding protein-like II"/>
    <property type="match status" value="2"/>
</dbReference>
<evidence type="ECO:0000256" key="4">
    <source>
        <dbReference type="ARBA" id="ARBA00023141"/>
    </source>
</evidence>
<dbReference type="PANTHER" id="PTHR21022">
    <property type="entry name" value="PREPHENATE DEHYDRATASE P PROTEIN"/>
    <property type="match status" value="1"/>
</dbReference>
<dbReference type="CDD" id="cd04905">
    <property type="entry name" value="ACT_CM-PDT"/>
    <property type="match status" value="1"/>
</dbReference>
<dbReference type="SUPFAM" id="SSF55021">
    <property type="entry name" value="ACT-like"/>
    <property type="match status" value="1"/>
</dbReference>
<name>A0B7Q1_METTP</name>
<dbReference type="GO" id="GO:0005737">
    <property type="term" value="C:cytoplasm"/>
    <property type="evidence" value="ECO:0007669"/>
    <property type="project" value="TreeGrafter"/>
</dbReference>
<keyword evidence="6 10" id="KW-0456">Lyase</keyword>
<evidence type="ECO:0000256" key="7">
    <source>
        <dbReference type="ARBA" id="ARBA00047848"/>
    </source>
</evidence>
<evidence type="ECO:0000256" key="2">
    <source>
        <dbReference type="ARBA" id="ARBA00013147"/>
    </source>
</evidence>
<evidence type="ECO:0000313" key="10">
    <source>
        <dbReference type="EMBL" id="ABK14725.1"/>
    </source>
</evidence>
<dbReference type="PROSITE" id="PS51171">
    <property type="entry name" value="PREPHENATE_DEHYDR_3"/>
    <property type="match status" value="1"/>
</dbReference>
<dbReference type="PROSITE" id="PS00857">
    <property type="entry name" value="PREPHENATE_DEHYDR_1"/>
    <property type="match status" value="1"/>
</dbReference>
<dbReference type="KEGG" id="mtp:Mthe_0937"/>
<dbReference type="SUPFAM" id="SSF53850">
    <property type="entry name" value="Periplasmic binding protein-like II"/>
    <property type="match status" value="1"/>
</dbReference>
<dbReference type="EMBL" id="CP000477">
    <property type="protein sequence ID" value="ABK14725.1"/>
    <property type="molecule type" value="Genomic_DNA"/>
</dbReference>
<dbReference type="GO" id="GO:0004664">
    <property type="term" value="F:prephenate dehydratase activity"/>
    <property type="evidence" value="ECO:0007669"/>
    <property type="project" value="UniProtKB-EC"/>
</dbReference>
<dbReference type="FunFam" id="3.30.70.260:FF:000012">
    <property type="entry name" value="Prephenate dehydratase"/>
    <property type="match status" value="1"/>
</dbReference>
<feature type="domain" description="Prephenate dehydratase" evidence="8">
    <location>
        <begin position="2"/>
        <end position="175"/>
    </location>
</feature>
<feature type="domain" description="ACT" evidence="9">
    <location>
        <begin position="188"/>
        <end position="265"/>
    </location>
</feature>
<evidence type="ECO:0000259" key="9">
    <source>
        <dbReference type="PROSITE" id="PS51671"/>
    </source>
</evidence>
<dbReference type="GeneID" id="4463330"/>
<dbReference type="Gene3D" id="3.30.70.260">
    <property type="match status" value="1"/>
</dbReference>
<dbReference type="PROSITE" id="PS00858">
    <property type="entry name" value="PREPHENATE_DEHYDR_2"/>
    <property type="match status" value="1"/>
</dbReference>
<dbReference type="PANTHER" id="PTHR21022:SF19">
    <property type="entry name" value="PREPHENATE DEHYDRATASE-RELATED"/>
    <property type="match status" value="1"/>
</dbReference>
<dbReference type="OrthoDB" id="8755at2157"/>
<dbReference type="InterPro" id="IPR001086">
    <property type="entry name" value="Preph_deHydtase"/>
</dbReference>
<gene>
    <name evidence="10" type="ordered locus">Mthe_0937</name>
</gene>